<dbReference type="GO" id="GO:0030527">
    <property type="term" value="F:structural constituent of chromatin"/>
    <property type="evidence" value="ECO:0007669"/>
    <property type="project" value="InterPro"/>
</dbReference>
<dbReference type="Gene3D" id="1.10.20.10">
    <property type="entry name" value="Histone, subunit A"/>
    <property type="match status" value="1"/>
</dbReference>
<feature type="region of interest" description="Disordered" evidence="2">
    <location>
        <begin position="1"/>
        <end position="33"/>
    </location>
</feature>
<comment type="similarity">
    <text evidence="1">Belongs to the histone H2B family.</text>
</comment>
<dbReference type="Pfam" id="PF00125">
    <property type="entry name" value="Histone"/>
    <property type="match status" value="1"/>
</dbReference>
<dbReference type="AlphaFoldDB" id="A0AAV9Z778"/>
<keyword evidence="5" id="KW-1185">Reference proteome</keyword>
<evidence type="ECO:0000313" key="4">
    <source>
        <dbReference type="EMBL" id="KAK6972237.1"/>
    </source>
</evidence>
<dbReference type="PANTHER" id="PTHR23428">
    <property type="entry name" value="HISTONE H2B"/>
    <property type="match status" value="1"/>
</dbReference>
<dbReference type="InterPro" id="IPR000558">
    <property type="entry name" value="Histone_H2B"/>
</dbReference>
<dbReference type="CDD" id="cd22910">
    <property type="entry name" value="HFD_H2B"/>
    <property type="match status" value="1"/>
</dbReference>
<protein>
    <submittedName>
        <fullName evidence="4">Histone-fold-containing protein</fullName>
    </submittedName>
</protein>
<dbReference type="SUPFAM" id="SSF47113">
    <property type="entry name" value="Histone-fold"/>
    <property type="match status" value="1"/>
</dbReference>
<organism evidence="4 5">
    <name type="scientific">Favolaschia claudopus</name>
    <dbReference type="NCBI Taxonomy" id="2862362"/>
    <lineage>
        <taxon>Eukaryota</taxon>
        <taxon>Fungi</taxon>
        <taxon>Dikarya</taxon>
        <taxon>Basidiomycota</taxon>
        <taxon>Agaricomycotina</taxon>
        <taxon>Agaricomycetes</taxon>
        <taxon>Agaricomycetidae</taxon>
        <taxon>Agaricales</taxon>
        <taxon>Marasmiineae</taxon>
        <taxon>Mycenaceae</taxon>
        <taxon>Favolaschia</taxon>
    </lineage>
</organism>
<sequence length="104" mass="11492">MAPKSKGRKKTVTKTATPTVDGQKKKRKRKRKETYSSYIYKVLKQVHPDTGLSNKAMAILNSFVNDIFERIASEASKALGSNFAEVSAPEKWTVSLGATEKISS</sequence>
<dbReference type="InterPro" id="IPR007125">
    <property type="entry name" value="H2A/H2B/H3"/>
</dbReference>
<evidence type="ECO:0000256" key="2">
    <source>
        <dbReference type="SAM" id="MobiDB-lite"/>
    </source>
</evidence>
<dbReference type="GO" id="GO:0003677">
    <property type="term" value="F:DNA binding"/>
    <property type="evidence" value="ECO:0007669"/>
    <property type="project" value="InterPro"/>
</dbReference>
<comment type="caution">
    <text evidence="4">The sequence shown here is derived from an EMBL/GenBank/DDBJ whole genome shotgun (WGS) entry which is preliminary data.</text>
</comment>
<dbReference type="GO" id="GO:0000786">
    <property type="term" value="C:nucleosome"/>
    <property type="evidence" value="ECO:0007669"/>
    <property type="project" value="InterPro"/>
</dbReference>
<evidence type="ECO:0000313" key="5">
    <source>
        <dbReference type="Proteomes" id="UP001362999"/>
    </source>
</evidence>
<evidence type="ECO:0000259" key="3">
    <source>
        <dbReference type="Pfam" id="PF00125"/>
    </source>
</evidence>
<evidence type="ECO:0000256" key="1">
    <source>
        <dbReference type="ARBA" id="ARBA00006846"/>
    </source>
</evidence>
<dbReference type="InterPro" id="IPR009072">
    <property type="entry name" value="Histone-fold"/>
</dbReference>
<dbReference type="PRINTS" id="PR00621">
    <property type="entry name" value="HISTONEH2B"/>
</dbReference>
<accession>A0AAV9Z778</accession>
<feature type="domain" description="Core Histone H2A/H2B/H3" evidence="3">
    <location>
        <begin position="21"/>
        <end position="78"/>
    </location>
</feature>
<dbReference type="EMBL" id="JAWWNJ010000190">
    <property type="protein sequence ID" value="KAK6972237.1"/>
    <property type="molecule type" value="Genomic_DNA"/>
</dbReference>
<name>A0AAV9Z778_9AGAR</name>
<feature type="compositionally biased region" description="Basic residues" evidence="2">
    <location>
        <begin position="1"/>
        <end position="12"/>
    </location>
</feature>
<dbReference type="Proteomes" id="UP001362999">
    <property type="component" value="Unassembled WGS sequence"/>
</dbReference>
<gene>
    <name evidence="4" type="ORF">R3P38DRAFT_2812374</name>
</gene>
<proteinExistence type="inferred from homology"/>
<reference evidence="4 5" key="1">
    <citation type="journal article" date="2024" name="J Genomics">
        <title>Draft genome sequencing and assembly of Favolaschia claudopus CIRM-BRFM 2984 isolated from oak limbs.</title>
        <authorList>
            <person name="Navarro D."/>
            <person name="Drula E."/>
            <person name="Chaduli D."/>
            <person name="Cazenave R."/>
            <person name="Ahrendt S."/>
            <person name="Wang J."/>
            <person name="Lipzen A."/>
            <person name="Daum C."/>
            <person name="Barry K."/>
            <person name="Grigoriev I.V."/>
            <person name="Favel A."/>
            <person name="Rosso M.N."/>
            <person name="Martin F."/>
        </authorList>
    </citation>
    <scope>NUCLEOTIDE SEQUENCE [LARGE SCALE GENOMIC DNA]</scope>
    <source>
        <strain evidence="4 5">CIRM-BRFM 2984</strain>
    </source>
</reference>
<dbReference type="SMART" id="SM00427">
    <property type="entry name" value="H2B"/>
    <property type="match status" value="1"/>
</dbReference>
<dbReference type="GO" id="GO:0046982">
    <property type="term" value="F:protein heterodimerization activity"/>
    <property type="evidence" value="ECO:0007669"/>
    <property type="project" value="InterPro"/>
</dbReference>